<reference evidence="8 9" key="1">
    <citation type="submission" date="2024-09" db="EMBL/GenBank/DDBJ databases">
        <authorList>
            <person name="Sun Q."/>
            <person name="Mori K."/>
        </authorList>
    </citation>
    <scope>NUCLEOTIDE SEQUENCE [LARGE SCALE GENOMIC DNA]</scope>
    <source>
        <strain evidence="8 9">TISTR 1856</strain>
    </source>
</reference>
<sequence>MNPAMLETVRQVVVNSLDDVRVETHPCPRPGAGEVLLGPTVVGICGSDLHAARGVHPFISLPYRPGHEVVGRVLAVGEGVDLVPGTRVVLEPNLACGTCPPCREGRYNICDVLDVIGCQTAGGMTDAFVVPAHRVHVLPDDLDDTTAVLVEPLSTPLRAVRRAGDLRGRRVLVQGAGPIGLFILLAARRAGAAAVVASDPVPSKRDRAVAFGAVGAVDPTADDVASTVVEALGGPADVVFDGVSREASVRLAVDVLRKGGKLLTVGVAAGATPVPLDLIQDRELDLLGCLMFVAEDVREAIAMLREGAVPVEQVITARFDVADAAAAYAASADPEQVKVVVTVSGPGTAAAGGAA</sequence>
<dbReference type="Pfam" id="PF08240">
    <property type="entry name" value="ADH_N"/>
    <property type="match status" value="1"/>
</dbReference>
<organism evidence="8 9">
    <name type="scientific">Kineococcus gynurae</name>
    <dbReference type="NCBI Taxonomy" id="452979"/>
    <lineage>
        <taxon>Bacteria</taxon>
        <taxon>Bacillati</taxon>
        <taxon>Actinomycetota</taxon>
        <taxon>Actinomycetes</taxon>
        <taxon>Kineosporiales</taxon>
        <taxon>Kineosporiaceae</taxon>
        <taxon>Kineococcus</taxon>
    </lineage>
</organism>
<keyword evidence="4 6" id="KW-0862">Zinc</keyword>
<feature type="domain" description="Enoyl reductase (ER)" evidence="7">
    <location>
        <begin position="15"/>
        <end position="341"/>
    </location>
</feature>
<dbReference type="Gene3D" id="3.90.180.10">
    <property type="entry name" value="Medium-chain alcohol dehydrogenases, catalytic domain"/>
    <property type="match status" value="1"/>
</dbReference>
<dbReference type="PANTHER" id="PTHR43161:SF9">
    <property type="entry name" value="SORBITOL DEHYDROGENASE"/>
    <property type="match status" value="1"/>
</dbReference>
<evidence type="ECO:0000313" key="8">
    <source>
        <dbReference type="EMBL" id="MFB9378074.1"/>
    </source>
</evidence>
<keyword evidence="3 6" id="KW-0479">Metal-binding</keyword>
<proteinExistence type="inferred from homology"/>
<protein>
    <submittedName>
        <fullName evidence="8">Zinc-binding dehydrogenase</fullName>
    </submittedName>
</protein>
<evidence type="ECO:0000256" key="5">
    <source>
        <dbReference type="ARBA" id="ARBA00023002"/>
    </source>
</evidence>
<gene>
    <name evidence="8" type="ORF">ACFFVI_13965</name>
</gene>
<evidence type="ECO:0000256" key="1">
    <source>
        <dbReference type="ARBA" id="ARBA00001947"/>
    </source>
</evidence>
<dbReference type="SUPFAM" id="SSF51735">
    <property type="entry name" value="NAD(P)-binding Rossmann-fold domains"/>
    <property type="match status" value="1"/>
</dbReference>
<keyword evidence="5" id="KW-0560">Oxidoreductase</keyword>
<dbReference type="PROSITE" id="PS00059">
    <property type="entry name" value="ADH_ZINC"/>
    <property type="match status" value="1"/>
</dbReference>
<dbReference type="RefSeq" id="WP_380137459.1">
    <property type="nucleotide sequence ID" value="NZ_JBHLUI010000008.1"/>
</dbReference>
<name>A0ABV5LVH2_9ACTN</name>
<comment type="cofactor">
    <cofactor evidence="1 6">
        <name>Zn(2+)</name>
        <dbReference type="ChEBI" id="CHEBI:29105"/>
    </cofactor>
</comment>
<dbReference type="SUPFAM" id="SSF50129">
    <property type="entry name" value="GroES-like"/>
    <property type="match status" value="1"/>
</dbReference>
<dbReference type="InterPro" id="IPR020843">
    <property type="entry name" value="ER"/>
</dbReference>
<evidence type="ECO:0000256" key="2">
    <source>
        <dbReference type="ARBA" id="ARBA00008072"/>
    </source>
</evidence>
<dbReference type="Proteomes" id="UP001589748">
    <property type="component" value="Unassembled WGS sequence"/>
</dbReference>
<dbReference type="Gene3D" id="3.40.50.720">
    <property type="entry name" value="NAD(P)-binding Rossmann-like Domain"/>
    <property type="match status" value="1"/>
</dbReference>
<dbReference type="Pfam" id="PF00107">
    <property type="entry name" value="ADH_zinc_N"/>
    <property type="match status" value="1"/>
</dbReference>
<dbReference type="SMART" id="SM00829">
    <property type="entry name" value="PKS_ER"/>
    <property type="match status" value="1"/>
</dbReference>
<dbReference type="InterPro" id="IPR036291">
    <property type="entry name" value="NAD(P)-bd_dom_sf"/>
</dbReference>
<dbReference type="InterPro" id="IPR013149">
    <property type="entry name" value="ADH-like_C"/>
</dbReference>
<comment type="similarity">
    <text evidence="2 6">Belongs to the zinc-containing alcohol dehydrogenase family.</text>
</comment>
<dbReference type="InterPro" id="IPR011032">
    <property type="entry name" value="GroES-like_sf"/>
</dbReference>
<dbReference type="InterPro" id="IPR002328">
    <property type="entry name" value="ADH_Zn_CS"/>
</dbReference>
<evidence type="ECO:0000256" key="4">
    <source>
        <dbReference type="ARBA" id="ARBA00022833"/>
    </source>
</evidence>
<dbReference type="EMBL" id="JBHMDM010000007">
    <property type="protein sequence ID" value="MFB9378074.1"/>
    <property type="molecule type" value="Genomic_DNA"/>
</dbReference>
<accession>A0ABV5LVH2</accession>
<dbReference type="PANTHER" id="PTHR43161">
    <property type="entry name" value="SORBITOL DEHYDROGENASE"/>
    <property type="match status" value="1"/>
</dbReference>
<dbReference type="InterPro" id="IPR013154">
    <property type="entry name" value="ADH-like_N"/>
</dbReference>
<keyword evidence="9" id="KW-1185">Reference proteome</keyword>
<evidence type="ECO:0000259" key="7">
    <source>
        <dbReference type="SMART" id="SM00829"/>
    </source>
</evidence>
<evidence type="ECO:0000256" key="6">
    <source>
        <dbReference type="RuleBase" id="RU361277"/>
    </source>
</evidence>
<comment type="caution">
    <text evidence="8">The sequence shown here is derived from an EMBL/GenBank/DDBJ whole genome shotgun (WGS) entry which is preliminary data.</text>
</comment>
<evidence type="ECO:0000256" key="3">
    <source>
        <dbReference type="ARBA" id="ARBA00022723"/>
    </source>
</evidence>
<evidence type="ECO:0000313" key="9">
    <source>
        <dbReference type="Proteomes" id="UP001589748"/>
    </source>
</evidence>